<reference evidence="10 11" key="2">
    <citation type="submission" date="2019-05" db="EMBL/GenBank/DDBJ databases">
        <title>Genome evolution of the obligate endosymbiont Buchnera aphidicola.</title>
        <authorList>
            <person name="Moran N.A."/>
        </authorList>
    </citation>
    <scope>NUCLEOTIDE SEQUENCE [LARGE SCALE GENOMIC DNA]</scope>
    <source>
        <strain evidence="10 11">Rpa</strain>
    </source>
</reference>
<dbReference type="GO" id="GO:0005829">
    <property type="term" value="C:cytosol"/>
    <property type="evidence" value="ECO:0007669"/>
    <property type="project" value="TreeGrafter"/>
</dbReference>
<evidence type="ECO:0000313" key="11">
    <source>
        <dbReference type="Proteomes" id="UP000298688"/>
    </source>
</evidence>
<dbReference type="InterPro" id="IPR004410">
    <property type="entry name" value="Malonyl_CoA-ACP_transAc_FabD"/>
</dbReference>
<dbReference type="EMBL" id="CP034858">
    <property type="protein sequence ID" value="QCI24985.1"/>
    <property type="molecule type" value="Genomic_DNA"/>
</dbReference>
<keyword evidence="5 7" id="KW-0012">Acyltransferase</keyword>
<organism evidence="10 11">
    <name type="scientific">Buchnera aphidicola subsp. Rhopalosiphum padi</name>
    <dbReference type="NCBI Taxonomy" id="98793"/>
    <lineage>
        <taxon>Bacteria</taxon>
        <taxon>Pseudomonadati</taxon>
        <taxon>Pseudomonadota</taxon>
        <taxon>Gammaproteobacteria</taxon>
        <taxon>Enterobacterales</taxon>
        <taxon>Erwiniaceae</taxon>
        <taxon>Buchnera</taxon>
    </lineage>
</organism>
<accession>A0A4D6YJX8</accession>
<protein>
    <recommendedName>
        <fullName evidence="3 7">Malonyl CoA-acyl carrier protein transacylase</fullName>
        <ecNumber evidence="2 7">2.3.1.39</ecNumber>
    </recommendedName>
</protein>
<dbReference type="Proteomes" id="UP000298688">
    <property type="component" value="Chromosome"/>
</dbReference>
<feature type="active site" evidence="8">
    <location>
        <position position="93"/>
    </location>
</feature>
<dbReference type="Pfam" id="PF00698">
    <property type="entry name" value="Acyl_transf_1"/>
    <property type="match status" value="1"/>
</dbReference>
<dbReference type="SUPFAM" id="SSF52151">
    <property type="entry name" value="FabD/lysophospholipase-like"/>
    <property type="match status" value="1"/>
</dbReference>
<dbReference type="PANTHER" id="PTHR42681:SF1">
    <property type="entry name" value="MALONYL-COA-ACYL CARRIER PROTEIN TRANSACYLASE, MITOCHONDRIAL"/>
    <property type="match status" value="1"/>
</dbReference>
<sequence length="316" mass="36128">MNSFAMLFPGQGSQYINMLSSFFQKKDNIFKKIFDEASEYINYNLLKLIQNRETKKRDNYKYIQSAILTSSIAIYQFWKEKNGRCPAFMSGHSLGEYSALVCANAIKFSDALKIVKLRSKLMQKTVINQPSLVQAIIGLDKKIIENICLQHSPKVVSIASINSDNQIIISGDKSAVHKVGLNCKQKGAKYVVKLNINTPIHSSLMKPVSEKFQYVLKSIKIKSPTIPVINNVDVICEKNEKKIKKALVRQFYSTVRWKEIIDLIKSKKIFTMLEIGPNKILSNLIKKNNNITMLNTNNLKNFLIAFKKIHKNNHEH</sequence>
<dbReference type="RefSeq" id="WP_158337244.1">
    <property type="nucleotide sequence ID" value="NZ_CP034858.1"/>
</dbReference>
<dbReference type="InterPro" id="IPR016035">
    <property type="entry name" value="Acyl_Trfase/lysoPLipase"/>
</dbReference>
<dbReference type="SMART" id="SM00827">
    <property type="entry name" value="PKS_AT"/>
    <property type="match status" value="1"/>
</dbReference>
<evidence type="ECO:0000256" key="1">
    <source>
        <dbReference type="ARBA" id="ARBA00005194"/>
    </source>
</evidence>
<dbReference type="InterPro" id="IPR050858">
    <property type="entry name" value="Mal-CoA-ACP_Trans/PKS_FabD"/>
</dbReference>
<dbReference type="NCBIfam" id="TIGR00128">
    <property type="entry name" value="fabD"/>
    <property type="match status" value="1"/>
</dbReference>
<dbReference type="AlphaFoldDB" id="A0A4D6YJX8"/>
<evidence type="ECO:0000256" key="5">
    <source>
        <dbReference type="ARBA" id="ARBA00023315"/>
    </source>
</evidence>
<reference evidence="10 11" key="1">
    <citation type="submission" date="2018-12" db="EMBL/GenBank/DDBJ databases">
        <authorList>
            <person name="Chong R.A."/>
        </authorList>
    </citation>
    <scope>NUCLEOTIDE SEQUENCE [LARGE SCALE GENOMIC DNA]</scope>
    <source>
        <strain evidence="10 11">Rpa</strain>
    </source>
</reference>
<dbReference type="GO" id="GO:0006633">
    <property type="term" value="P:fatty acid biosynthetic process"/>
    <property type="evidence" value="ECO:0007669"/>
    <property type="project" value="UniProtKB-UniPathway"/>
</dbReference>
<dbReference type="InterPro" id="IPR014043">
    <property type="entry name" value="Acyl_transferase_dom"/>
</dbReference>
<evidence type="ECO:0000256" key="7">
    <source>
        <dbReference type="PIRNR" id="PIRNR000446"/>
    </source>
</evidence>
<dbReference type="OrthoDB" id="9808564at2"/>
<dbReference type="Gene3D" id="3.40.366.10">
    <property type="entry name" value="Malonyl-Coenzyme A Acyl Carrier Protein, domain 2"/>
    <property type="match status" value="1"/>
</dbReference>
<dbReference type="PIRSF" id="PIRSF000446">
    <property type="entry name" value="Mct"/>
    <property type="match status" value="1"/>
</dbReference>
<evidence type="ECO:0000256" key="8">
    <source>
        <dbReference type="PIRSR" id="PIRSR000446-1"/>
    </source>
</evidence>
<comment type="pathway">
    <text evidence="1">Lipid metabolism; fatty acid biosynthesis.</text>
</comment>
<evidence type="ECO:0000256" key="2">
    <source>
        <dbReference type="ARBA" id="ARBA00013258"/>
    </source>
</evidence>
<name>A0A4D6YJX8_BUCRP</name>
<gene>
    <name evidence="10" type="primary">fabD</name>
    <name evidence="10" type="ORF">D9V76_01790</name>
</gene>
<dbReference type="InterPro" id="IPR024925">
    <property type="entry name" value="Malonyl_CoA-ACP_transAc"/>
</dbReference>
<evidence type="ECO:0000313" key="10">
    <source>
        <dbReference type="EMBL" id="QCI24985.1"/>
    </source>
</evidence>
<dbReference type="UniPathway" id="UPA00094"/>
<dbReference type="Gene3D" id="3.30.70.250">
    <property type="entry name" value="Malonyl-CoA ACP transacylase, ACP-binding"/>
    <property type="match status" value="1"/>
</dbReference>
<dbReference type="InterPro" id="IPR016036">
    <property type="entry name" value="Malonyl_transacylase_ACP-bd"/>
</dbReference>
<evidence type="ECO:0000256" key="3">
    <source>
        <dbReference type="ARBA" id="ARBA00018953"/>
    </source>
</evidence>
<feature type="domain" description="Malonyl-CoA:ACP transacylase (MAT)" evidence="9">
    <location>
        <begin position="7"/>
        <end position="298"/>
    </location>
</feature>
<dbReference type="InterPro" id="IPR001227">
    <property type="entry name" value="Ac_transferase_dom_sf"/>
</dbReference>
<evidence type="ECO:0000256" key="4">
    <source>
        <dbReference type="ARBA" id="ARBA00022679"/>
    </source>
</evidence>
<keyword evidence="4 7" id="KW-0808">Transferase</keyword>
<dbReference type="SUPFAM" id="SSF55048">
    <property type="entry name" value="Probable ACP-binding domain of malonyl-CoA ACP transacylase"/>
    <property type="match status" value="1"/>
</dbReference>
<feature type="active site" evidence="8">
    <location>
        <position position="201"/>
    </location>
</feature>
<evidence type="ECO:0000256" key="6">
    <source>
        <dbReference type="ARBA" id="ARBA00048462"/>
    </source>
</evidence>
<proteinExistence type="inferred from homology"/>
<dbReference type="GO" id="GO:0004314">
    <property type="term" value="F:[acyl-carrier-protein] S-malonyltransferase activity"/>
    <property type="evidence" value="ECO:0007669"/>
    <property type="project" value="UniProtKB-EC"/>
</dbReference>
<evidence type="ECO:0000259" key="9">
    <source>
        <dbReference type="SMART" id="SM00827"/>
    </source>
</evidence>
<comment type="catalytic activity">
    <reaction evidence="6 7">
        <text>holo-[ACP] + malonyl-CoA = malonyl-[ACP] + CoA</text>
        <dbReference type="Rhea" id="RHEA:41792"/>
        <dbReference type="Rhea" id="RHEA-COMP:9623"/>
        <dbReference type="Rhea" id="RHEA-COMP:9685"/>
        <dbReference type="ChEBI" id="CHEBI:57287"/>
        <dbReference type="ChEBI" id="CHEBI:57384"/>
        <dbReference type="ChEBI" id="CHEBI:64479"/>
        <dbReference type="ChEBI" id="CHEBI:78449"/>
        <dbReference type="EC" id="2.3.1.39"/>
    </reaction>
</comment>
<comment type="similarity">
    <text evidence="7">Belongs to the fabD family.</text>
</comment>
<dbReference type="PANTHER" id="PTHR42681">
    <property type="entry name" value="MALONYL-COA-ACYL CARRIER PROTEIN TRANSACYLASE, MITOCHONDRIAL"/>
    <property type="match status" value="1"/>
</dbReference>
<dbReference type="EC" id="2.3.1.39" evidence="2 7"/>